<name>A0A1H5YZH2_9SPHI</name>
<dbReference type="EMBL" id="FNUT01000006">
    <property type="protein sequence ID" value="SEG29431.1"/>
    <property type="molecule type" value="Genomic_DNA"/>
</dbReference>
<reference evidence="3" key="1">
    <citation type="submission" date="2016-10" db="EMBL/GenBank/DDBJ databases">
        <authorList>
            <person name="Varghese N."/>
            <person name="Submissions S."/>
        </authorList>
    </citation>
    <scope>NUCLEOTIDE SEQUENCE [LARGE SCALE GENOMIC DNA]</scope>
    <source>
        <strain evidence="3">DSM 22361</strain>
    </source>
</reference>
<protein>
    <submittedName>
        <fullName evidence="2">Metallophosphoesterase, DNA ligase-associated</fullName>
    </submittedName>
</protein>
<dbReference type="AlphaFoldDB" id="A0A1H5YZH2"/>
<dbReference type="Pfam" id="PF00149">
    <property type="entry name" value="Metallophos"/>
    <property type="match status" value="1"/>
</dbReference>
<dbReference type="PANTHER" id="PTHR39323:SF1">
    <property type="entry name" value="BLR1149 PROTEIN"/>
    <property type="match status" value="1"/>
</dbReference>
<dbReference type="SUPFAM" id="SSF56300">
    <property type="entry name" value="Metallo-dependent phosphatases"/>
    <property type="match status" value="1"/>
</dbReference>
<dbReference type="Gene3D" id="3.60.21.10">
    <property type="match status" value="1"/>
</dbReference>
<accession>A0A1H5YZH2</accession>
<dbReference type="PANTHER" id="PTHR39323">
    <property type="entry name" value="BLR1149 PROTEIN"/>
    <property type="match status" value="1"/>
</dbReference>
<dbReference type="RefSeq" id="WP_103906357.1">
    <property type="nucleotide sequence ID" value="NZ_CP049246.1"/>
</dbReference>
<keyword evidence="2" id="KW-0436">Ligase</keyword>
<evidence type="ECO:0000313" key="2">
    <source>
        <dbReference type="EMBL" id="SEG29431.1"/>
    </source>
</evidence>
<dbReference type="InterPro" id="IPR004843">
    <property type="entry name" value="Calcineurin-like_PHP"/>
</dbReference>
<organism evidence="2 3">
    <name type="scientific">Sphingobacterium lactis</name>
    <dbReference type="NCBI Taxonomy" id="797291"/>
    <lineage>
        <taxon>Bacteria</taxon>
        <taxon>Pseudomonadati</taxon>
        <taxon>Bacteroidota</taxon>
        <taxon>Sphingobacteriia</taxon>
        <taxon>Sphingobacteriales</taxon>
        <taxon>Sphingobacteriaceae</taxon>
        <taxon>Sphingobacterium</taxon>
    </lineage>
</organism>
<dbReference type="OrthoDB" id="9795838at2"/>
<proteinExistence type="predicted"/>
<gene>
    <name evidence="2" type="ORF">SAMN05421877_106190</name>
</gene>
<sequence length="217" mass="24862">MAKRIELNGLEMYLLPQKALYIPSYQLLVISDWHLGKLSHFRREGLFVPAPAAEEEFERLDILLQELQVKEVVFLGDLFHSQWNSDWEKLKAYINLHAQQTLRFTLTKGNHDILKDHHFENFTLRVKSEVILSEGIVLSHEPLTDLPSYMVNIVGHIHPGCLIGAGARQSFRLPCFHLKDRVLTMPAFGKFTGLHIMKPEPQADIYAIVNDAVILVS</sequence>
<dbReference type="Proteomes" id="UP000236731">
    <property type="component" value="Unassembled WGS sequence"/>
</dbReference>
<dbReference type="InterPro" id="IPR029052">
    <property type="entry name" value="Metallo-depent_PP-like"/>
</dbReference>
<dbReference type="GO" id="GO:0016787">
    <property type="term" value="F:hydrolase activity"/>
    <property type="evidence" value="ECO:0007669"/>
    <property type="project" value="InterPro"/>
</dbReference>
<feature type="domain" description="Calcineurin-like phosphoesterase" evidence="1">
    <location>
        <begin position="27"/>
        <end position="145"/>
    </location>
</feature>
<evidence type="ECO:0000313" key="3">
    <source>
        <dbReference type="Proteomes" id="UP000236731"/>
    </source>
</evidence>
<dbReference type="NCBIfam" id="TIGR04123">
    <property type="entry name" value="P_estr_lig_assc"/>
    <property type="match status" value="1"/>
</dbReference>
<dbReference type="PIRSF" id="PIRSF000887">
    <property type="entry name" value="Pesterase_MJ0037"/>
    <property type="match status" value="1"/>
</dbReference>
<dbReference type="GO" id="GO:0016874">
    <property type="term" value="F:ligase activity"/>
    <property type="evidence" value="ECO:0007669"/>
    <property type="project" value="UniProtKB-KW"/>
</dbReference>
<keyword evidence="3" id="KW-1185">Reference proteome</keyword>
<evidence type="ECO:0000259" key="1">
    <source>
        <dbReference type="Pfam" id="PF00149"/>
    </source>
</evidence>
<dbReference type="InterPro" id="IPR024173">
    <property type="entry name" value="Pesterase_MJ0037-like"/>
</dbReference>
<dbReference type="InterPro" id="IPR026336">
    <property type="entry name" value="PdeM-like"/>
</dbReference>